<keyword evidence="18" id="KW-1185">Reference proteome</keyword>
<evidence type="ECO:0000256" key="3">
    <source>
        <dbReference type="ARBA" id="ARBA00022763"/>
    </source>
</evidence>
<proteinExistence type="predicted"/>
<evidence type="ECO:0000259" key="15">
    <source>
        <dbReference type="PROSITE" id="PS51198"/>
    </source>
</evidence>
<dbReference type="Pfam" id="PF12705">
    <property type="entry name" value="PDDEXK_1"/>
    <property type="match status" value="1"/>
</dbReference>
<dbReference type="InterPro" id="IPR011335">
    <property type="entry name" value="Restrct_endonuc-II-like"/>
</dbReference>
<evidence type="ECO:0000256" key="10">
    <source>
        <dbReference type="ARBA" id="ARBA00023235"/>
    </source>
</evidence>
<accession>A0ABP7T223</accession>
<dbReference type="PANTHER" id="PTHR11070">
    <property type="entry name" value="UVRD / RECB / PCRA DNA HELICASE FAMILY MEMBER"/>
    <property type="match status" value="1"/>
</dbReference>
<evidence type="ECO:0000259" key="16">
    <source>
        <dbReference type="PROSITE" id="PS51217"/>
    </source>
</evidence>
<keyword evidence="5 14" id="KW-0347">Helicase</keyword>
<evidence type="ECO:0000256" key="2">
    <source>
        <dbReference type="ARBA" id="ARBA00022741"/>
    </source>
</evidence>
<keyword evidence="6" id="KW-0269">Exonuclease</keyword>
<feature type="domain" description="UvrD-like helicase C-terminal" evidence="16">
    <location>
        <begin position="413"/>
        <end position="694"/>
    </location>
</feature>
<keyword evidence="10" id="KW-0413">Isomerase</keyword>
<sequence>MSALKIKTVVASAGTGKTYRIVGDIAQEVERREPEEIVATTFTVKAADELIERARAKLFETGKAEQAARLLGARFGTVNAICGQIVAEHAIALGRSPRVEVIAEESSKQIFAVAADAAIERHAPVLNELAEAMGFFEPKQPHERESSDWRVIVQRIIELARSNGIGADSLSPSSDQSIATFLELLPQPAPDGHRLDQDLATAVSAAVVAIPAEVSATAKPSVKLLRQIDAANRRGEKVCWPDWARLSKLKCAKKDGPQLVAVLDDVCRAASRHPEHPRLRQDCTRFIQELFSCAAEALSAFQTYKSERGLLDFTDQEALAREALQNPVTAARLSERIGRLFVDEFQDSSPLQIAIFTALAPLVDASTWVGDPKQAIYGFRNADSLLTQAAFAGVAAQTSDPQDVLSRSYRSRESIVDFANAAFAPALEVMGLAPEEHAFSGTARREDGFDSGPLSVWWLEGSLDDQYAALAGAVRDAVSSGSQWRVGTKSDDVRPMRPGDVAILCRTKSDITKIAGALSAVGVRVAVEREGLTRTPHVELVVAAFRWVTDPTDTLALAELARFLANDPESDSWLEALGGDDQRAALRAAVPITPQLEGLREQVLGLTPGELIDAIALLPEVIGRIESWGDVAARLDDLEALRGFARSYEANCFNAGTPATSSGLLLALSAQEPKRPPSLREDAVKVMTYHGAKGLEWPCVILTGLAKQPRSRLFEPVAEADDEIDWQNPLHGRWIRFWPWPYGSQSKDVYLDASAANSPAGQQAYVRARDEEARLLYVGVTRARDHLIFAPALKSPLNWISVLDGNSVTHVDLPRDREGAIKAGEERFAAAVAVLSADEITACREISPAFGSSKREVRERPPLHRRPSYAVDSLSYEVVERIELGGRLPLAGEADMRLLGEAVHAIIAADDLLASPDNRLRLAQRVLSNWGVHQIAAPDVLAAHDRLATELRKRWPSGRVHRETPVSAHVADQLVNGRIDLLVEHEGGFAIIDHKSFPGSRDQWDRKATGYGPQLGLYAEALEKARPGSMCDLYVHMPLVGALLRVAPAKSHG</sequence>
<gene>
    <name evidence="17" type="ORF">GCM10022280_18440</name>
</gene>
<dbReference type="PROSITE" id="PS51198">
    <property type="entry name" value="UVRD_HELICASE_ATP_BIND"/>
    <property type="match status" value="1"/>
</dbReference>
<reference evidence="18" key="1">
    <citation type="journal article" date="2019" name="Int. J. Syst. Evol. Microbiol.">
        <title>The Global Catalogue of Microorganisms (GCM) 10K type strain sequencing project: providing services to taxonomists for standard genome sequencing and annotation.</title>
        <authorList>
            <consortium name="The Broad Institute Genomics Platform"/>
            <consortium name="The Broad Institute Genome Sequencing Center for Infectious Disease"/>
            <person name="Wu L."/>
            <person name="Ma J."/>
        </authorList>
    </citation>
    <scope>NUCLEOTIDE SEQUENCE [LARGE SCALE GENOMIC DNA]</scope>
    <source>
        <strain evidence="18">JCM 17563</strain>
    </source>
</reference>
<dbReference type="InterPro" id="IPR038726">
    <property type="entry name" value="PDDEXK_AddAB-type"/>
</dbReference>
<dbReference type="EC" id="5.6.2.4" evidence="12"/>
<comment type="catalytic activity">
    <reaction evidence="11">
        <text>Couples ATP hydrolysis with the unwinding of duplex DNA by translocating in the 3'-5' direction.</text>
        <dbReference type="EC" id="5.6.2.4"/>
    </reaction>
</comment>
<evidence type="ECO:0000256" key="5">
    <source>
        <dbReference type="ARBA" id="ARBA00022806"/>
    </source>
</evidence>
<evidence type="ECO:0000256" key="1">
    <source>
        <dbReference type="ARBA" id="ARBA00022722"/>
    </source>
</evidence>
<evidence type="ECO:0000256" key="12">
    <source>
        <dbReference type="ARBA" id="ARBA00034808"/>
    </source>
</evidence>
<keyword evidence="7 14" id="KW-0067">ATP-binding</keyword>
<comment type="caution">
    <text evidence="17">The sequence shown here is derived from an EMBL/GenBank/DDBJ whole genome shotgun (WGS) entry which is preliminary data.</text>
</comment>
<keyword evidence="3" id="KW-0227">DNA damage</keyword>
<dbReference type="InterPro" id="IPR014017">
    <property type="entry name" value="DNA_helicase_UvrD-like_C"/>
</dbReference>
<dbReference type="InterPro" id="IPR014016">
    <property type="entry name" value="UvrD-like_ATP-bd"/>
</dbReference>
<dbReference type="PANTHER" id="PTHR11070:SF55">
    <property type="entry name" value="DNA 3'-5' HELICASE"/>
    <property type="match status" value="1"/>
</dbReference>
<name>A0ABP7T223_9SPHN</name>
<evidence type="ECO:0000256" key="7">
    <source>
        <dbReference type="ARBA" id="ARBA00022840"/>
    </source>
</evidence>
<dbReference type="Proteomes" id="UP001500235">
    <property type="component" value="Unassembled WGS sequence"/>
</dbReference>
<dbReference type="InterPro" id="IPR027417">
    <property type="entry name" value="P-loop_NTPase"/>
</dbReference>
<evidence type="ECO:0000313" key="18">
    <source>
        <dbReference type="Proteomes" id="UP001500235"/>
    </source>
</evidence>
<dbReference type="EMBL" id="BAABBQ010000001">
    <property type="protein sequence ID" value="GAA4019051.1"/>
    <property type="molecule type" value="Genomic_DNA"/>
</dbReference>
<dbReference type="Pfam" id="PF13361">
    <property type="entry name" value="UvrD_C"/>
    <property type="match status" value="1"/>
</dbReference>
<dbReference type="SUPFAM" id="SSF52980">
    <property type="entry name" value="Restriction endonuclease-like"/>
    <property type="match status" value="1"/>
</dbReference>
<feature type="binding site" evidence="14">
    <location>
        <begin position="11"/>
        <end position="18"/>
    </location>
    <ligand>
        <name>ATP</name>
        <dbReference type="ChEBI" id="CHEBI:30616"/>
    </ligand>
</feature>
<evidence type="ECO:0000256" key="4">
    <source>
        <dbReference type="ARBA" id="ARBA00022801"/>
    </source>
</evidence>
<keyword evidence="2 14" id="KW-0547">Nucleotide-binding</keyword>
<organism evidence="17 18">
    <name type="scientific">Sphingomonas swuensis</name>
    <dbReference type="NCBI Taxonomy" id="977800"/>
    <lineage>
        <taxon>Bacteria</taxon>
        <taxon>Pseudomonadati</taxon>
        <taxon>Pseudomonadota</taxon>
        <taxon>Alphaproteobacteria</taxon>
        <taxon>Sphingomonadales</taxon>
        <taxon>Sphingomonadaceae</taxon>
        <taxon>Sphingomonas</taxon>
    </lineage>
</organism>
<evidence type="ECO:0000256" key="14">
    <source>
        <dbReference type="PROSITE-ProRule" id="PRU00560"/>
    </source>
</evidence>
<dbReference type="Gene3D" id="3.90.320.10">
    <property type="match status" value="1"/>
</dbReference>
<dbReference type="PROSITE" id="PS51217">
    <property type="entry name" value="UVRD_HELICASE_CTER"/>
    <property type="match status" value="1"/>
</dbReference>
<evidence type="ECO:0000256" key="8">
    <source>
        <dbReference type="ARBA" id="ARBA00023125"/>
    </source>
</evidence>
<evidence type="ECO:0000256" key="9">
    <source>
        <dbReference type="ARBA" id="ARBA00023204"/>
    </source>
</evidence>
<evidence type="ECO:0000256" key="6">
    <source>
        <dbReference type="ARBA" id="ARBA00022839"/>
    </source>
</evidence>
<evidence type="ECO:0000256" key="11">
    <source>
        <dbReference type="ARBA" id="ARBA00034617"/>
    </source>
</evidence>
<evidence type="ECO:0000313" key="17">
    <source>
        <dbReference type="EMBL" id="GAA4019051.1"/>
    </source>
</evidence>
<keyword evidence="4 14" id="KW-0378">Hydrolase</keyword>
<feature type="domain" description="UvrD-like helicase ATP-binding" evidence="15">
    <location>
        <begin position="1"/>
        <end position="412"/>
    </location>
</feature>
<comment type="catalytic activity">
    <reaction evidence="13">
        <text>ATP + H2O = ADP + phosphate + H(+)</text>
        <dbReference type="Rhea" id="RHEA:13065"/>
        <dbReference type="ChEBI" id="CHEBI:15377"/>
        <dbReference type="ChEBI" id="CHEBI:15378"/>
        <dbReference type="ChEBI" id="CHEBI:30616"/>
        <dbReference type="ChEBI" id="CHEBI:43474"/>
        <dbReference type="ChEBI" id="CHEBI:456216"/>
        <dbReference type="EC" id="5.6.2.4"/>
    </reaction>
</comment>
<dbReference type="Gene3D" id="3.40.50.300">
    <property type="entry name" value="P-loop containing nucleotide triphosphate hydrolases"/>
    <property type="match status" value="4"/>
</dbReference>
<keyword evidence="1" id="KW-0540">Nuclease</keyword>
<keyword evidence="8" id="KW-0238">DNA-binding</keyword>
<dbReference type="Pfam" id="PF00580">
    <property type="entry name" value="UvrD-helicase"/>
    <property type="match status" value="1"/>
</dbReference>
<dbReference type="InterPro" id="IPR000212">
    <property type="entry name" value="DNA_helicase_UvrD/REP"/>
</dbReference>
<dbReference type="SUPFAM" id="SSF52540">
    <property type="entry name" value="P-loop containing nucleoside triphosphate hydrolases"/>
    <property type="match status" value="1"/>
</dbReference>
<keyword evidence="9" id="KW-0234">DNA repair</keyword>
<evidence type="ECO:0000256" key="13">
    <source>
        <dbReference type="ARBA" id="ARBA00048988"/>
    </source>
</evidence>
<dbReference type="InterPro" id="IPR011604">
    <property type="entry name" value="PDDEXK-like_dom_sf"/>
</dbReference>
<dbReference type="RefSeq" id="WP_344707119.1">
    <property type="nucleotide sequence ID" value="NZ_BAABBQ010000001.1"/>
</dbReference>
<protein>
    <recommendedName>
        <fullName evidence="12">DNA 3'-5' helicase</fullName>
        <ecNumber evidence="12">5.6.2.4</ecNumber>
    </recommendedName>
</protein>